<reference evidence="10" key="1">
    <citation type="submission" date="2022-01" db="EMBL/GenBank/DDBJ databases">
        <authorList>
            <person name="Braso-Vives M."/>
        </authorList>
    </citation>
    <scope>NUCLEOTIDE SEQUENCE</scope>
</reference>
<evidence type="ECO:0000256" key="4">
    <source>
        <dbReference type="ARBA" id="ARBA00022692"/>
    </source>
</evidence>
<dbReference type="Pfam" id="PF06990">
    <property type="entry name" value="Gal-3-0_sulfotr"/>
    <property type="match status" value="1"/>
</dbReference>
<dbReference type="InterPro" id="IPR009729">
    <property type="entry name" value="Gal-3-0_sulfotransfrase"/>
</dbReference>
<keyword evidence="5" id="KW-0735">Signal-anchor</keyword>
<keyword evidence="4" id="KW-0812">Transmembrane</keyword>
<gene>
    <name evidence="10" type="primary">GAL3ST1</name>
    <name evidence="10" type="ORF">BLAG_LOCUS19278</name>
</gene>
<keyword evidence="11" id="KW-1185">Reference proteome</keyword>
<dbReference type="AlphaFoldDB" id="A0A8J9ZYI0"/>
<accession>A0A8J9ZYI0</accession>
<protein>
    <submittedName>
        <fullName evidence="10">GAL3ST1 protein</fullName>
    </submittedName>
</protein>
<dbReference type="GO" id="GO:0000139">
    <property type="term" value="C:Golgi membrane"/>
    <property type="evidence" value="ECO:0007669"/>
    <property type="project" value="UniProtKB-SubCell"/>
</dbReference>
<sequence length="408" mass="47102">MSAKVAIQAPTLLLQVGSEVDCGWQLVGAVGHPWSAATAECFKMFETFGSGWEVCNGLGKGWGLVDCMGVSNFFSIPGETKQENREITEDATATCSRPRQKYVFIAPHKVGASTTCTIFQRYAISRKIPMMLPSAGVVLSWGVSPTEEEYIHTPDEQYHALMNHFTYNKTWLRSKFPADTAYISIVRDPSKQLRSAMNYYFLPQLLKIKSKNPVKTFLEDPWKYKNLSEVHYEGFNVTWDATRNFMSFDLGYPWEASEDMERARRYVRELQADFTLGMVLDYLDESYVLLKRLMCWELQDVLYATKNNRSYSFKQFIPSEEDVATLRRWKAVDYLLHDTFNRSLWRKISTQGPDFFEEVQFFKEVDKRVNTYCNERQKGKHSLTVEASKWNAQFEVDAKLCGVLQAVP</sequence>
<evidence type="ECO:0000256" key="7">
    <source>
        <dbReference type="ARBA" id="ARBA00023034"/>
    </source>
</evidence>
<evidence type="ECO:0000256" key="1">
    <source>
        <dbReference type="ARBA" id="ARBA00004323"/>
    </source>
</evidence>
<keyword evidence="8" id="KW-0472">Membrane</keyword>
<comment type="similarity">
    <text evidence="2">Belongs to the galactose-3-O-sulfotransferase family.</text>
</comment>
<dbReference type="Gene3D" id="3.40.50.300">
    <property type="entry name" value="P-loop containing nucleotide triphosphate hydrolases"/>
    <property type="match status" value="1"/>
</dbReference>
<comment type="subcellular location">
    <subcellularLocation>
        <location evidence="1">Golgi apparatus membrane</location>
        <topology evidence="1">Single-pass type II membrane protein</topology>
    </subcellularLocation>
</comment>
<evidence type="ECO:0000256" key="5">
    <source>
        <dbReference type="ARBA" id="ARBA00022968"/>
    </source>
</evidence>
<dbReference type="PANTHER" id="PTHR14647:SF87">
    <property type="entry name" value="PUTATIVE-RELATED"/>
    <property type="match status" value="1"/>
</dbReference>
<dbReference type="OrthoDB" id="514299at2759"/>
<organism evidence="10 11">
    <name type="scientific">Branchiostoma lanceolatum</name>
    <name type="common">Common lancelet</name>
    <name type="synonym">Amphioxus lanceolatum</name>
    <dbReference type="NCBI Taxonomy" id="7740"/>
    <lineage>
        <taxon>Eukaryota</taxon>
        <taxon>Metazoa</taxon>
        <taxon>Chordata</taxon>
        <taxon>Cephalochordata</taxon>
        <taxon>Leptocardii</taxon>
        <taxon>Amphioxiformes</taxon>
        <taxon>Branchiostomatidae</taxon>
        <taxon>Branchiostoma</taxon>
    </lineage>
</organism>
<dbReference type="GO" id="GO:0001733">
    <property type="term" value="F:galactosylceramide sulfotransferase activity"/>
    <property type="evidence" value="ECO:0007669"/>
    <property type="project" value="InterPro"/>
</dbReference>
<dbReference type="EMBL" id="OV696690">
    <property type="protein sequence ID" value="CAH1265222.1"/>
    <property type="molecule type" value="Genomic_DNA"/>
</dbReference>
<evidence type="ECO:0000256" key="2">
    <source>
        <dbReference type="ARBA" id="ARBA00008124"/>
    </source>
</evidence>
<evidence type="ECO:0000256" key="8">
    <source>
        <dbReference type="ARBA" id="ARBA00023136"/>
    </source>
</evidence>
<evidence type="ECO:0000313" key="10">
    <source>
        <dbReference type="EMBL" id="CAH1265222.1"/>
    </source>
</evidence>
<name>A0A8J9ZYI0_BRALA</name>
<proteinExistence type="inferred from homology"/>
<keyword evidence="3" id="KW-0808">Transferase</keyword>
<dbReference type="InterPro" id="IPR027417">
    <property type="entry name" value="P-loop_NTPase"/>
</dbReference>
<evidence type="ECO:0000256" key="6">
    <source>
        <dbReference type="ARBA" id="ARBA00022989"/>
    </source>
</evidence>
<evidence type="ECO:0000256" key="9">
    <source>
        <dbReference type="ARBA" id="ARBA00023180"/>
    </source>
</evidence>
<evidence type="ECO:0000313" key="11">
    <source>
        <dbReference type="Proteomes" id="UP000838412"/>
    </source>
</evidence>
<keyword evidence="9" id="KW-0325">Glycoprotein</keyword>
<evidence type="ECO:0000256" key="3">
    <source>
        <dbReference type="ARBA" id="ARBA00022679"/>
    </source>
</evidence>
<dbReference type="PANTHER" id="PTHR14647">
    <property type="entry name" value="GALACTOSE-3-O-SULFOTRANSFERASE"/>
    <property type="match status" value="1"/>
</dbReference>
<keyword evidence="6" id="KW-1133">Transmembrane helix</keyword>
<dbReference type="Proteomes" id="UP000838412">
    <property type="component" value="Chromosome 5"/>
</dbReference>
<dbReference type="GO" id="GO:0009247">
    <property type="term" value="P:glycolipid biosynthetic process"/>
    <property type="evidence" value="ECO:0007669"/>
    <property type="project" value="InterPro"/>
</dbReference>
<keyword evidence="7" id="KW-0333">Golgi apparatus</keyword>